<dbReference type="NCBIfam" id="TIGR02265">
    <property type="entry name" value="Mxa_TIGR02265"/>
    <property type="match status" value="1"/>
</dbReference>
<evidence type="ECO:0000313" key="1">
    <source>
        <dbReference type="EMBL" id="MCY1081470.1"/>
    </source>
</evidence>
<dbReference type="Pfam" id="PF09536">
    <property type="entry name" value="DUF2378"/>
    <property type="match status" value="1"/>
</dbReference>
<gene>
    <name evidence="1" type="ORF">OV287_44155</name>
</gene>
<evidence type="ECO:0000313" key="2">
    <source>
        <dbReference type="Proteomes" id="UP001207654"/>
    </source>
</evidence>
<protein>
    <submittedName>
        <fullName evidence="1">DUF2378 family protein</fullName>
    </submittedName>
</protein>
<name>A0ABT4AII2_9BACT</name>
<sequence length="214" mass="23359">MELQTQDTASALYPRTMSVPHRAIRREPVVFGHALELVLADAAALGSRAIEALAGLGLSLNEPLRAAYPGALWAGAIHILSEALYPHLSTPKAEFALGRRFMERALQSRLGAAMMAHAKVIGPQRTLQRLTHNLRAFNNFLGASVRELPGHIGWELVVRPLPEFFLAPGVHGEPPQFTRGMLTTAFHAAGLSRVRMDVVHHEASLGMSIFHLAF</sequence>
<keyword evidence="2" id="KW-1185">Reference proteome</keyword>
<accession>A0ABT4AII2</accession>
<reference evidence="1 2" key="1">
    <citation type="submission" date="2022-11" db="EMBL/GenBank/DDBJ databases">
        <title>Minimal conservation of predation-associated metabolite biosynthetic gene clusters underscores biosynthetic potential of Myxococcota including descriptions for ten novel species: Archangium lansinium sp. nov., Myxococcus landrumus sp. nov., Nannocystis bai.</title>
        <authorList>
            <person name="Ahearne A."/>
            <person name="Stevens C."/>
            <person name="Phillips K."/>
        </authorList>
    </citation>
    <scope>NUCLEOTIDE SEQUENCE [LARGE SCALE GENOMIC DNA]</scope>
    <source>
        <strain evidence="1 2">MIWBW</strain>
    </source>
</reference>
<organism evidence="1 2">
    <name type="scientific">Archangium lansingense</name>
    <dbReference type="NCBI Taxonomy" id="2995310"/>
    <lineage>
        <taxon>Bacteria</taxon>
        <taxon>Pseudomonadati</taxon>
        <taxon>Myxococcota</taxon>
        <taxon>Myxococcia</taxon>
        <taxon>Myxococcales</taxon>
        <taxon>Cystobacterineae</taxon>
        <taxon>Archangiaceae</taxon>
        <taxon>Archangium</taxon>
    </lineage>
</organism>
<proteinExistence type="predicted"/>
<dbReference type="Proteomes" id="UP001207654">
    <property type="component" value="Unassembled WGS sequence"/>
</dbReference>
<dbReference type="InterPro" id="IPR011751">
    <property type="entry name" value="Mxa_paralog_2265"/>
</dbReference>
<comment type="caution">
    <text evidence="1">The sequence shown here is derived from an EMBL/GenBank/DDBJ whole genome shotgun (WGS) entry which is preliminary data.</text>
</comment>
<dbReference type="EMBL" id="JAPNKA010000001">
    <property type="protein sequence ID" value="MCY1081470.1"/>
    <property type="molecule type" value="Genomic_DNA"/>
</dbReference>
<dbReference type="RefSeq" id="WP_267540066.1">
    <property type="nucleotide sequence ID" value="NZ_JAPNKA010000001.1"/>
</dbReference>